<evidence type="ECO:0000256" key="4">
    <source>
        <dbReference type="ARBA" id="ARBA00022701"/>
    </source>
</evidence>
<dbReference type="Gene3D" id="1.20.120.1900">
    <property type="entry name" value="Gamma-tubulin complex, C-terminal domain"/>
    <property type="match status" value="1"/>
</dbReference>
<evidence type="ECO:0000259" key="8">
    <source>
        <dbReference type="Pfam" id="PF17681"/>
    </source>
</evidence>
<dbReference type="GO" id="GO:0043015">
    <property type="term" value="F:gamma-tubulin binding"/>
    <property type="evidence" value="ECO:0007669"/>
    <property type="project" value="InterPro"/>
</dbReference>
<name>A0A9W5TBB0_BABOV</name>
<evidence type="ECO:0000256" key="2">
    <source>
        <dbReference type="ARBA" id="ARBA00010337"/>
    </source>
</evidence>
<dbReference type="InterPro" id="IPR042241">
    <property type="entry name" value="GCP_C_sf"/>
</dbReference>
<feature type="domain" description="Gamma tubulin complex component C-terminal" evidence="7">
    <location>
        <begin position="869"/>
        <end position="1081"/>
    </location>
</feature>
<dbReference type="GO" id="GO:0000278">
    <property type="term" value="P:mitotic cell cycle"/>
    <property type="evidence" value="ECO:0007669"/>
    <property type="project" value="TreeGrafter"/>
</dbReference>
<sequence>MLHDLLMALAGHTGEIIVEKHANVQGFGISDKFEGVSPAERELINAVVNIGYKYRYVEQFLRGVRQNEHGYVVSSLMGCQEDGSVIQDANSFGDSHGSRNLDNTNVTYRGHYLGAICSGIEEYLDEYRAKLVNVEKAILADPALPLSTVALMMSEQRQVVEALVYIINSYKETIKNSSTTSCVLRVDEIMYLLQQDTGNITVKEVQRRLYTKCLELFKSQLRNWLCHGQLSDMHREFIICRRKVDPNRGDVDYPDITSICCFESLRDDLPPEAAEFEWKFGFYFVVNEHRWALYSVKLWKDVLFTGKAVRMLIRKYRTNIEFESKTCDIFDDFQLTCSSLGLLEEAVEKYRLWVAQAFWRYINQDVDIKEQIRLFRRVYMLRCHDVYTELLERSWFTMQTPCNIASSTNLRLTVINAMIHKLEETRHARRRLQQSNADDLRNTTLNRLGIANMLNRMGNENNQLNREGVGSTRSNPCLFESAEMHMCNLPEDNTVNSRESAGISGQSSANISVDENVTVDDLNALHITPSPQVDNGRIVSSMSYVNKLLDDTRRTRGSVFQFRPRSFYFNMIKRRFVFSGDASWVDGEMLLNVSRRRLEEPIASSLGTSSVWFEDLIYIVNGFETGFRLELTQVEPRYMYSEEKMKGMTLGRSCRFAIVIQSTIEPVRYRIASMVQQTAELLKDCLVIEFEIDYDNIGPKDKEISANGYLLLGGQCISAFRRVKQVDHAIDGMLCVNQGHTKFMLKDGGRGDFIFIAKLKITNKKILVELEHRNSGEHLIMETEVLDTTHLMPHNFGDAYIGIVSSPSSFWKPQSTGPFEKRNCALRISQWDYGATMSKYDLVLNSNGQGMPLCESFRRELPNLRSMIFESGLNDWVYVTMAYKCSWPVSIMLDLETMLCYNSIFQLIFLMRRCVFGLENTCHLNGLMRRYGRESKTSGIPAICRRASCAKWRMYIFTSSLLSYLQQCVIEASYKKLEQVIADSENFNEIKTAHDNYLHERDASNRSEVTLDTPRVQNLHNVLQHNKEVRNETTEGQGDTDTREDGSSSTTAQQEDVGSHRNNIETQYDYSNAVLVNNPHEQNGEDKRCGNHDTVELLSCLVVDVNNGKSFLSEGKGNTVEDKHQSDHHNLWVDNVLKESTEIPTSVLLLSIGLVLILVGMEVLFHVGGNIVGEDNQGYNQPRHVGDEKFVPNKIGHICIWIKG</sequence>
<dbReference type="Pfam" id="PF17681">
    <property type="entry name" value="GCP_N_terminal"/>
    <property type="match status" value="1"/>
</dbReference>
<evidence type="ECO:0000313" key="10">
    <source>
        <dbReference type="Proteomes" id="UP001057455"/>
    </source>
</evidence>
<dbReference type="GO" id="GO:0051225">
    <property type="term" value="P:spindle assembly"/>
    <property type="evidence" value="ECO:0007669"/>
    <property type="project" value="TreeGrafter"/>
</dbReference>
<organism evidence="9 10">
    <name type="scientific">Babesia ovis</name>
    <dbReference type="NCBI Taxonomy" id="5869"/>
    <lineage>
        <taxon>Eukaryota</taxon>
        <taxon>Sar</taxon>
        <taxon>Alveolata</taxon>
        <taxon>Apicomplexa</taxon>
        <taxon>Aconoidasida</taxon>
        <taxon>Piroplasmida</taxon>
        <taxon>Babesiidae</taxon>
        <taxon>Babesia</taxon>
    </lineage>
</organism>
<dbReference type="GO" id="GO:0005874">
    <property type="term" value="C:microtubule"/>
    <property type="evidence" value="ECO:0007669"/>
    <property type="project" value="UniProtKB-KW"/>
</dbReference>
<dbReference type="PANTHER" id="PTHR19302:SF27">
    <property type="entry name" value="GAMMA-TUBULIN COMPLEX COMPONENT 4"/>
    <property type="match status" value="1"/>
</dbReference>
<reference evidence="9" key="1">
    <citation type="submission" date="2019-12" db="EMBL/GenBank/DDBJ databases">
        <title>Genome sequence of Babesia ovis.</title>
        <authorList>
            <person name="Yamagishi J."/>
            <person name="Sevinc F."/>
            <person name="Xuan X."/>
        </authorList>
    </citation>
    <scope>NUCLEOTIDE SEQUENCE</scope>
    <source>
        <strain evidence="9">Selcuk</strain>
    </source>
</reference>
<comment type="similarity">
    <text evidence="2">Belongs to the TUBGCP family.</text>
</comment>
<evidence type="ECO:0000256" key="3">
    <source>
        <dbReference type="ARBA" id="ARBA00022490"/>
    </source>
</evidence>
<comment type="caution">
    <text evidence="9">The sequence shown here is derived from an EMBL/GenBank/DDBJ whole genome shotgun (WGS) entry which is preliminary data.</text>
</comment>
<evidence type="ECO:0000256" key="6">
    <source>
        <dbReference type="SAM" id="MobiDB-lite"/>
    </source>
</evidence>
<dbReference type="Pfam" id="PF04130">
    <property type="entry name" value="GCP_C_terminal"/>
    <property type="match status" value="1"/>
</dbReference>
<evidence type="ECO:0000256" key="1">
    <source>
        <dbReference type="ARBA" id="ARBA00004267"/>
    </source>
</evidence>
<dbReference type="InterPro" id="IPR040457">
    <property type="entry name" value="GCP_C"/>
</dbReference>
<dbReference type="EMBL" id="BLIY01000017">
    <property type="protein sequence ID" value="GFE54982.1"/>
    <property type="molecule type" value="Genomic_DNA"/>
</dbReference>
<dbReference type="GO" id="GO:0051321">
    <property type="term" value="P:meiotic cell cycle"/>
    <property type="evidence" value="ECO:0007669"/>
    <property type="project" value="TreeGrafter"/>
</dbReference>
<gene>
    <name evidence="9" type="ORF">BaOVIS_023860</name>
</gene>
<dbReference type="AlphaFoldDB" id="A0A9W5TBB0"/>
<keyword evidence="5" id="KW-0206">Cytoskeleton</keyword>
<dbReference type="PANTHER" id="PTHR19302">
    <property type="entry name" value="GAMMA TUBULIN COMPLEX PROTEIN"/>
    <property type="match status" value="1"/>
</dbReference>
<evidence type="ECO:0000259" key="7">
    <source>
        <dbReference type="Pfam" id="PF04130"/>
    </source>
</evidence>
<dbReference type="GO" id="GO:0000930">
    <property type="term" value="C:gamma-tubulin complex"/>
    <property type="evidence" value="ECO:0007669"/>
    <property type="project" value="TreeGrafter"/>
</dbReference>
<dbReference type="Proteomes" id="UP001057455">
    <property type="component" value="Unassembled WGS sequence"/>
</dbReference>
<keyword evidence="4" id="KW-0493">Microtubule</keyword>
<keyword evidence="3" id="KW-0963">Cytoplasm</keyword>
<proteinExistence type="inferred from homology"/>
<feature type="region of interest" description="Disordered" evidence="6">
    <location>
        <begin position="1023"/>
        <end position="1061"/>
    </location>
</feature>
<feature type="domain" description="Gamma tubulin complex component protein N-terminal" evidence="8">
    <location>
        <begin position="2"/>
        <end position="355"/>
    </location>
</feature>
<protein>
    <submittedName>
        <fullName evidence="9">Gamma-tubulin complex component 4</fullName>
    </submittedName>
</protein>
<dbReference type="GO" id="GO:0031122">
    <property type="term" value="P:cytoplasmic microtubule organization"/>
    <property type="evidence" value="ECO:0007669"/>
    <property type="project" value="TreeGrafter"/>
</dbReference>
<accession>A0A9W5TBB0</accession>
<dbReference type="InterPro" id="IPR007259">
    <property type="entry name" value="GCP"/>
</dbReference>
<feature type="compositionally biased region" description="Polar residues" evidence="6">
    <location>
        <begin position="1047"/>
        <end position="1056"/>
    </location>
</feature>
<dbReference type="InterPro" id="IPR041470">
    <property type="entry name" value="GCP_N"/>
</dbReference>
<comment type="subcellular location">
    <subcellularLocation>
        <location evidence="1">Cytoplasm</location>
        <location evidence="1">Cytoskeleton</location>
        <location evidence="1">Microtubule organizing center</location>
    </subcellularLocation>
</comment>
<evidence type="ECO:0000313" key="9">
    <source>
        <dbReference type="EMBL" id="GFE54982.1"/>
    </source>
</evidence>
<evidence type="ECO:0000256" key="5">
    <source>
        <dbReference type="ARBA" id="ARBA00023212"/>
    </source>
</evidence>
<dbReference type="OrthoDB" id="78652at2759"/>
<dbReference type="GO" id="GO:0007020">
    <property type="term" value="P:microtubule nucleation"/>
    <property type="evidence" value="ECO:0007669"/>
    <property type="project" value="InterPro"/>
</dbReference>
<dbReference type="GO" id="GO:0051011">
    <property type="term" value="F:microtubule minus-end binding"/>
    <property type="evidence" value="ECO:0007669"/>
    <property type="project" value="TreeGrafter"/>
</dbReference>
<keyword evidence="10" id="KW-1185">Reference proteome</keyword>
<dbReference type="GO" id="GO:0000922">
    <property type="term" value="C:spindle pole"/>
    <property type="evidence" value="ECO:0007669"/>
    <property type="project" value="InterPro"/>
</dbReference>